<dbReference type="InterPro" id="IPR028002">
    <property type="entry name" value="Myb_DNA-bind_5"/>
</dbReference>
<proteinExistence type="predicted"/>
<dbReference type="Proteomes" id="UP001162156">
    <property type="component" value="Unassembled WGS sequence"/>
</dbReference>
<dbReference type="PANTHER" id="PTHR21411">
    <property type="entry name" value="APONTIC"/>
    <property type="match status" value="1"/>
</dbReference>
<evidence type="ECO:0000259" key="7">
    <source>
        <dbReference type="Pfam" id="PF13873"/>
    </source>
</evidence>
<dbReference type="AlphaFoldDB" id="A0AAV8WS52"/>
<evidence type="ECO:0000256" key="5">
    <source>
        <dbReference type="ARBA" id="ARBA00025466"/>
    </source>
</evidence>
<evidence type="ECO:0000256" key="6">
    <source>
        <dbReference type="SAM" id="MobiDB-lite"/>
    </source>
</evidence>
<dbReference type="EMBL" id="JANEYF010005031">
    <property type="protein sequence ID" value="KAJ8929393.1"/>
    <property type="molecule type" value="Genomic_DNA"/>
</dbReference>
<evidence type="ECO:0000313" key="9">
    <source>
        <dbReference type="Proteomes" id="UP001162156"/>
    </source>
</evidence>
<comment type="function">
    <text evidence="5">Involved in transvection phenomena (= synapsis-dependent gene expression), where the synaptic pairing of chromosomes carrying genes with which zeste interacts influences the expression of these genes. Zeste binds to DNA and stimulates transcription from a nearby promoter.</text>
</comment>
<comment type="subunit">
    <text evidence="1">Self-associates forming complexes of several hundred monomers.</text>
</comment>
<evidence type="ECO:0000313" key="8">
    <source>
        <dbReference type="EMBL" id="KAJ8929393.1"/>
    </source>
</evidence>
<evidence type="ECO:0000256" key="4">
    <source>
        <dbReference type="ARBA" id="ARBA00023163"/>
    </source>
</evidence>
<dbReference type="PANTHER" id="PTHR21411:SF0">
    <property type="entry name" value="REGULATORY PROTEIN ZESTE"/>
    <property type="match status" value="1"/>
</dbReference>
<gene>
    <name evidence="8" type="ORF">NQ314_017925</name>
</gene>
<keyword evidence="9" id="KW-1185">Reference proteome</keyword>
<reference evidence="8" key="1">
    <citation type="journal article" date="2023" name="Insect Mol. Biol.">
        <title>Genome sequencing provides insights into the evolution of gene families encoding plant cell wall-degrading enzymes in longhorned beetles.</title>
        <authorList>
            <person name="Shin N.R."/>
            <person name="Okamura Y."/>
            <person name="Kirsch R."/>
            <person name="Pauchet Y."/>
        </authorList>
    </citation>
    <scope>NUCLEOTIDE SEQUENCE</scope>
    <source>
        <strain evidence="8">RBIC_L_NR</strain>
    </source>
</reference>
<sequence length="253" mass="28941">MERKDRKRSSNYTQRGKEILLSLVETYMNVIENKKTNAVYNKQKAECWEKLAWEYNSTQTSGLRTGVQLKSCYEQLKKIAKQHLTDDKVEILKTGGGTFTPKISVVDEKVMSLLKDNYFSVENKYDNNARPVRELIPSTTSLGLSSSSSMPTATASTSTAAENIIIIYENKGNINSNDYVEITDQQHNDMTNSLEDITNRQVSTSLKINSKESEPERKKKKIVKTNTQQESKEKQGKDMRKKQIEVLECKMIY</sequence>
<evidence type="ECO:0000256" key="2">
    <source>
        <dbReference type="ARBA" id="ARBA00016807"/>
    </source>
</evidence>
<evidence type="ECO:0000256" key="1">
    <source>
        <dbReference type="ARBA" id="ARBA00011764"/>
    </source>
</evidence>
<protein>
    <recommendedName>
        <fullName evidence="2">Regulatory protein zeste</fullName>
    </recommendedName>
</protein>
<name>A0AAV8WS52_9CUCU</name>
<dbReference type="Pfam" id="PF13873">
    <property type="entry name" value="Myb_DNA-bind_5"/>
    <property type="match status" value="1"/>
</dbReference>
<comment type="caution">
    <text evidence="8">The sequence shown here is derived from an EMBL/GenBank/DDBJ whole genome shotgun (WGS) entry which is preliminary data.</text>
</comment>
<keyword evidence="3" id="KW-0805">Transcription regulation</keyword>
<keyword evidence="4" id="KW-0804">Transcription</keyword>
<feature type="domain" description="Myb/SANT-like DNA-binding" evidence="7">
    <location>
        <begin position="8"/>
        <end position="85"/>
    </location>
</feature>
<feature type="compositionally biased region" description="Basic and acidic residues" evidence="6">
    <location>
        <begin position="230"/>
        <end position="240"/>
    </location>
</feature>
<organism evidence="8 9">
    <name type="scientific">Rhamnusium bicolor</name>
    <dbReference type="NCBI Taxonomy" id="1586634"/>
    <lineage>
        <taxon>Eukaryota</taxon>
        <taxon>Metazoa</taxon>
        <taxon>Ecdysozoa</taxon>
        <taxon>Arthropoda</taxon>
        <taxon>Hexapoda</taxon>
        <taxon>Insecta</taxon>
        <taxon>Pterygota</taxon>
        <taxon>Neoptera</taxon>
        <taxon>Endopterygota</taxon>
        <taxon>Coleoptera</taxon>
        <taxon>Polyphaga</taxon>
        <taxon>Cucujiformia</taxon>
        <taxon>Chrysomeloidea</taxon>
        <taxon>Cerambycidae</taxon>
        <taxon>Lepturinae</taxon>
        <taxon>Rhagiini</taxon>
        <taxon>Rhamnusium</taxon>
    </lineage>
</organism>
<accession>A0AAV8WS52</accession>
<evidence type="ECO:0000256" key="3">
    <source>
        <dbReference type="ARBA" id="ARBA00023015"/>
    </source>
</evidence>
<feature type="region of interest" description="Disordered" evidence="6">
    <location>
        <begin position="209"/>
        <end position="240"/>
    </location>
</feature>